<reference evidence="15 16" key="1">
    <citation type="submission" date="2018-06" db="EMBL/GenBank/DDBJ databases">
        <title>Genomic Encyclopedia of Type Strains, Phase IV (KMG-IV): sequencing the most valuable type-strain genomes for metagenomic binning, comparative biology and taxonomic classification.</title>
        <authorList>
            <person name="Goeker M."/>
        </authorList>
    </citation>
    <scope>NUCLEOTIDE SEQUENCE [LARGE SCALE GENOMIC DNA]</scope>
    <source>
        <strain evidence="15 16">DSM 25520</strain>
    </source>
</reference>
<evidence type="ECO:0000256" key="8">
    <source>
        <dbReference type="ARBA" id="ARBA00022741"/>
    </source>
</evidence>
<evidence type="ECO:0000256" key="11">
    <source>
        <dbReference type="ARBA" id="ARBA00023098"/>
    </source>
</evidence>
<comment type="caution">
    <text evidence="15">The sequence shown here is derived from an EMBL/GenBank/DDBJ whole genome shotgun (WGS) entry which is preliminary data.</text>
</comment>
<dbReference type="EMBL" id="QNRQ01000003">
    <property type="protein sequence ID" value="RBP40884.1"/>
    <property type="molecule type" value="Genomic_DNA"/>
</dbReference>
<dbReference type="GO" id="GO:0005524">
    <property type="term" value="F:ATP binding"/>
    <property type="evidence" value="ECO:0007669"/>
    <property type="project" value="UniProtKB-UniRule"/>
</dbReference>
<dbReference type="PANTHER" id="PTHR42724:SF1">
    <property type="entry name" value="TETRAACYLDISACCHARIDE 4'-KINASE, MITOCHONDRIAL-RELATED"/>
    <property type="match status" value="1"/>
</dbReference>
<evidence type="ECO:0000313" key="16">
    <source>
        <dbReference type="Proteomes" id="UP000253628"/>
    </source>
</evidence>
<evidence type="ECO:0000256" key="4">
    <source>
        <dbReference type="ARBA" id="ARBA00016436"/>
    </source>
</evidence>
<evidence type="ECO:0000256" key="7">
    <source>
        <dbReference type="ARBA" id="ARBA00022679"/>
    </source>
</evidence>
<evidence type="ECO:0000256" key="3">
    <source>
        <dbReference type="ARBA" id="ARBA00012071"/>
    </source>
</evidence>
<keyword evidence="11 13" id="KW-0443">Lipid metabolism</keyword>
<feature type="transmembrane region" description="Helical" evidence="14">
    <location>
        <begin position="20"/>
        <end position="38"/>
    </location>
</feature>
<dbReference type="CDD" id="cd01983">
    <property type="entry name" value="SIMIBI"/>
    <property type="match status" value="1"/>
</dbReference>
<dbReference type="InterPro" id="IPR003758">
    <property type="entry name" value="LpxK"/>
</dbReference>
<dbReference type="Proteomes" id="UP000253628">
    <property type="component" value="Unassembled WGS sequence"/>
</dbReference>
<comment type="catalytic activity">
    <reaction evidence="13">
        <text>a lipid A disaccharide + ATP = a lipid IVA + ADP + H(+)</text>
        <dbReference type="Rhea" id="RHEA:67840"/>
        <dbReference type="ChEBI" id="CHEBI:15378"/>
        <dbReference type="ChEBI" id="CHEBI:30616"/>
        <dbReference type="ChEBI" id="CHEBI:176343"/>
        <dbReference type="ChEBI" id="CHEBI:176425"/>
        <dbReference type="ChEBI" id="CHEBI:456216"/>
        <dbReference type="EC" id="2.7.1.130"/>
    </reaction>
</comment>
<keyword evidence="16" id="KW-1185">Reference proteome</keyword>
<dbReference type="Pfam" id="PF02606">
    <property type="entry name" value="LpxK"/>
    <property type="match status" value="1"/>
</dbReference>
<evidence type="ECO:0000256" key="10">
    <source>
        <dbReference type="ARBA" id="ARBA00022840"/>
    </source>
</evidence>
<accession>A0A366HFI7</accession>
<keyword evidence="9 13" id="KW-0418">Kinase</keyword>
<evidence type="ECO:0000256" key="12">
    <source>
        <dbReference type="ARBA" id="ARBA00029757"/>
    </source>
</evidence>
<dbReference type="HAMAP" id="MF_00409">
    <property type="entry name" value="LpxK"/>
    <property type="match status" value="1"/>
</dbReference>
<keyword evidence="8 13" id="KW-0547">Nucleotide-binding</keyword>
<protein>
    <recommendedName>
        <fullName evidence="4 13">Tetraacyldisaccharide 4'-kinase</fullName>
        <ecNumber evidence="3 13">2.7.1.130</ecNumber>
    </recommendedName>
    <alternativeName>
        <fullName evidence="12 13">Lipid A 4'-kinase</fullName>
    </alternativeName>
</protein>
<dbReference type="GO" id="GO:0009245">
    <property type="term" value="P:lipid A biosynthetic process"/>
    <property type="evidence" value="ECO:0007669"/>
    <property type="project" value="UniProtKB-UniRule"/>
</dbReference>
<evidence type="ECO:0000256" key="13">
    <source>
        <dbReference type="HAMAP-Rule" id="MF_00409"/>
    </source>
</evidence>
<evidence type="ECO:0000256" key="6">
    <source>
        <dbReference type="ARBA" id="ARBA00022556"/>
    </source>
</evidence>
<organism evidence="15 16">
    <name type="scientific">Eoetvoesiella caeni</name>
    <dbReference type="NCBI Taxonomy" id="645616"/>
    <lineage>
        <taxon>Bacteria</taxon>
        <taxon>Pseudomonadati</taxon>
        <taxon>Pseudomonadota</taxon>
        <taxon>Betaproteobacteria</taxon>
        <taxon>Burkholderiales</taxon>
        <taxon>Alcaligenaceae</taxon>
        <taxon>Eoetvoesiella</taxon>
    </lineage>
</organism>
<dbReference type="EC" id="2.7.1.130" evidence="3 13"/>
<sequence length="359" mass="38551">MKATARLVDGIHRMWQTKGLASTLLLPLSWLAHLAVLYKQKRYRKQASYWPAGPRPIVVVGNILVGGTGKTPVVIALTQALRAKGWHPGIVSRGYGVKLEARAKVGQGRLDAAGFGDEPALIARSTGAPLAVHPSRVLAVQALVRAHPEVDVIISDDGLQHLALQRDVEIVVQDARGLGNGRMLPAGPLREPAAKLAQVDYLITNVAASQPAPPPLPVGALQLCMRLQPERVEHLASDLSATWPEWLARHAAGTIAAVAAIGQPDRFFSMLRGHGLRLDAAIALPDHDPYSSSPFTALNADVILITAKDAVKCARFNDPRIWVVNVAPQFSDIGWLDGLNEKLHAITEKKKAGGIKLLV</sequence>
<comment type="function">
    <text evidence="1 13">Transfers the gamma-phosphate of ATP to the 4'-position of a tetraacyldisaccharide 1-phosphate intermediate (termed DS-1-P) to form tetraacyldisaccharide 1,4'-bis-phosphate (lipid IVA).</text>
</comment>
<dbReference type="InterPro" id="IPR027417">
    <property type="entry name" value="P-loop_NTPase"/>
</dbReference>
<dbReference type="NCBIfam" id="TIGR00682">
    <property type="entry name" value="lpxK"/>
    <property type="match status" value="1"/>
</dbReference>
<comment type="pathway">
    <text evidence="2 13">Glycolipid biosynthesis; lipid IV(A) biosynthesis; lipid IV(A) from (3R)-3-hydroxytetradecanoyl-[acyl-carrier-protein] and UDP-N-acetyl-alpha-D-glucosamine: step 6/6.</text>
</comment>
<comment type="similarity">
    <text evidence="13">Belongs to the LpxK family.</text>
</comment>
<dbReference type="GO" id="GO:0009244">
    <property type="term" value="P:lipopolysaccharide core region biosynthetic process"/>
    <property type="evidence" value="ECO:0007669"/>
    <property type="project" value="TreeGrafter"/>
</dbReference>
<keyword evidence="10 13" id="KW-0067">ATP-binding</keyword>
<dbReference type="AlphaFoldDB" id="A0A366HFI7"/>
<evidence type="ECO:0000256" key="5">
    <source>
        <dbReference type="ARBA" id="ARBA00022516"/>
    </source>
</evidence>
<keyword evidence="5 13" id="KW-0444">Lipid biosynthesis</keyword>
<feature type="binding site" evidence="13">
    <location>
        <begin position="64"/>
        <end position="71"/>
    </location>
    <ligand>
        <name>ATP</name>
        <dbReference type="ChEBI" id="CHEBI:30616"/>
    </ligand>
</feature>
<keyword evidence="14" id="KW-0472">Membrane</keyword>
<evidence type="ECO:0000256" key="9">
    <source>
        <dbReference type="ARBA" id="ARBA00022777"/>
    </source>
</evidence>
<dbReference type="SUPFAM" id="SSF52540">
    <property type="entry name" value="P-loop containing nucleoside triphosphate hydrolases"/>
    <property type="match status" value="1"/>
</dbReference>
<name>A0A366HFI7_9BURK</name>
<gene>
    <name evidence="13" type="primary">lpxK</name>
    <name evidence="15" type="ORF">DFR37_103226</name>
</gene>
<dbReference type="PANTHER" id="PTHR42724">
    <property type="entry name" value="TETRAACYLDISACCHARIDE 4'-KINASE"/>
    <property type="match status" value="1"/>
</dbReference>
<dbReference type="GO" id="GO:0009029">
    <property type="term" value="F:lipid-A 4'-kinase activity"/>
    <property type="evidence" value="ECO:0007669"/>
    <property type="project" value="UniProtKB-UniRule"/>
</dbReference>
<keyword evidence="6 13" id="KW-0441">Lipid A biosynthesis</keyword>
<keyword evidence="7 13" id="KW-0808">Transferase</keyword>
<evidence type="ECO:0000256" key="2">
    <source>
        <dbReference type="ARBA" id="ARBA00004870"/>
    </source>
</evidence>
<evidence type="ECO:0000256" key="14">
    <source>
        <dbReference type="SAM" id="Phobius"/>
    </source>
</evidence>
<evidence type="ECO:0000256" key="1">
    <source>
        <dbReference type="ARBA" id="ARBA00002274"/>
    </source>
</evidence>
<dbReference type="UniPathway" id="UPA00359">
    <property type="reaction ID" value="UER00482"/>
</dbReference>
<keyword evidence="14" id="KW-0812">Transmembrane</keyword>
<dbReference type="GO" id="GO:0005886">
    <property type="term" value="C:plasma membrane"/>
    <property type="evidence" value="ECO:0007669"/>
    <property type="project" value="TreeGrafter"/>
</dbReference>
<keyword evidence="14" id="KW-1133">Transmembrane helix</keyword>
<proteinExistence type="inferred from homology"/>
<evidence type="ECO:0000313" key="15">
    <source>
        <dbReference type="EMBL" id="RBP40884.1"/>
    </source>
</evidence>